<dbReference type="PROSITE" id="PS50088">
    <property type="entry name" value="ANK_REPEAT"/>
    <property type="match status" value="10"/>
</dbReference>
<proteinExistence type="predicted"/>
<dbReference type="InterPro" id="IPR031359">
    <property type="entry name" value="NACHT_N"/>
</dbReference>
<protein>
    <recommendedName>
        <fullName evidence="11">NWD NACHT-NTPase N-terminal domain-containing protein</fullName>
    </recommendedName>
</protein>
<organism evidence="9 10">
    <name type="scientific">Heterodermia speciosa</name>
    <dbReference type="NCBI Taxonomy" id="116794"/>
    <lineage>
        <taxon>Eukaryota</taxon>
        <taxon>Fungi</taxon>
        <taxon>Dikarya</taxon>
        <taxon>Ascomycota</taxon>
        <taxon>Pezizomycotina</taxon>
        <taxon>Lecanoromycetes</taxon>
        <taxon>OSLEUM clade</taxon>
        <taxon>Lecanoromycetidae</taxon>
        <taxon>Caliciales</taxon>
        <taxon>Physciaceae</taxon>
        <taxon>Heterodermia</taxon>
    </lineage>
</organism>
<feature type="domain" description="DUF7069" evidence="7">
    <location>
        <begin position="550"/>
        <end position="609"/>
    </location>
</feature>
<evidence type="ECO:0000313" key="9">
    <source>
        <dbReference type="EMBL" id="CAF9938472.1"/>
    </source>
</evidence>
<feature type="repeat" description="ANK" evidence="3">
    <location>
        <begin position="934"/>
        <end position="966"/>
    </location>
</feature>
<feature type="repeat" description="ANK" evidence="3">
    <location>
        <begin position="1163"/>
        <end position="1195"/>
    </location>
</feature>
<comment type="caution">
    <text evidence="9">The sequence shown here is derived from an EMBL/GenBank/DDBJ whole genome shotgun (WGS) entry which is preliminary data.</text>
</comment>
<keyword evidence="2 3" id="KW-0040">ANK repeat</keyword>
<feature type="compositionally biased region" description="Basic residues" evidence="4">
    <location>
        <begin position="1"/>
        <end position="15"/>
    </location>
</feature>
<feature type="repeat" description="ANK" evidence="3">
    <location>
        <begin position="901"/>
        <end position="933"/>
    </location>
</feature>
<dbReference type="Pfam" id="PF17100">
    <property type="entry name" value="NACHT_N"/>
    <property type="match status" value="1"/>
</dbReference>
<dbReference type="Gene3D" id="3.40.50.300">
    <property type="entry name" value="P-loop containing nucleotide triphosphate hydrolases"/>
    <property type="match status" value="1"/>
</dbReference>
<dbReference type="Pfam" id="PF22939">
    <property type="entry name" value="WHD_GPIID"/>
    <property type="match status" value="1"/>
</dbReference>
<feature type="repeat" description="ANK" evidence="3">
    <location>
        <begin position="1264"/>
        <end position="1296"/>
    </location>
</feature>
<dbReference type="PROSITE" id="PS50297">
    <property type="entry name" value="ANK_REP_REGION"/>
    <property type="match status" value="10"/>
</dbReference>
<feature type="region of interest" description="Disordered" evidence="4">
    <location>
        <begin position="1328"/>
        <end position="1348"/>
    </location>
</feature>
<dbReference type="InterPro" id="IPR056884">
    <property type="entry name" value="NPHP3-like_N"/>
</dbReference>
<dbReference type="InterPro" id="IPR054471">
    <property type="entry name" value="GPIID_WHD"/>
</dbReference>
<evidence type="ECO:0000256" key="4">
    <source>
        <dbReference type="SAM" id="MobiDB-lite"/>
    </source>
</evidence>
<dbReference type="Pfam" id="PF23239">
    <property type="entry name" value="DUF7069"/>
    <property type="match status" value="1"/>
</dbReference>
<dbReference type="InterPro" id="IPR050889">
    <property type="entry name" value="Dendritic_Spine_Reg/Scaffold"/>
</dbReference>
<gene>
    <name evidence="9" type="ORF">HETSPECPRED_001083</name>
</gene>
<feature type="repeat" description="ANK" evidence="3">
    <location>
        <begin position="1033"/>
        <end position="1065"/>
    </location>
</feature>
<dbReference type="Pfam" id="PF12796">
    <property type="entry name" value="Ank_2"/>
    <property type="match status" value="3"/>
</dbReference>
<feature type="compositionally biased region" description="Polar residues" evidence="4">
    <location>
        <begin position="21"/>
        <end position="56"/>
    </location>
</feature>
<evidence type="ECO:0000256" key="3">
    <source>
        <dbReference type="PROSITE-ProRule" id="PRU00023"/>
    </source>
</evidence>
<sequence length="1362" mass="152555">MSEKGLRRKFHKFWPRHQSEAHGQSSSGRHVPSTSVAHTSQGSSSTDIPTTFTASESKPLGNTIESPESKQASVQELTGPTVSEQEPVESSVWALAYECFQRQDSELAQKFNKCLGIDAEDIKAGFDRVVLKAFEEIRKAQEHKDSLYKTPLGTYLKKAVEMIIASKAFIGSAVAAEPHAALAWCGVSLLLPLLLNPYQENETSQKGLADISTLMAVYEWQEKTYIRYDNAGSSFKHSLISLYTMLLSYEAALLVHLGQNSPKQWLDSIVKSGDWSSRLKDIREQDTKCRLITTAISEDLRVKWHQEESTWQQDLLQQPRQAEESRNLRKLHSNYEAGKNVNPDRVPGTCHWFLNHVDFLTWRKSQSSELLWLSADPGCGKSVLAKYLVDRRGEALSVKSTRPTVCYFFFKDGDIERRDGAKAVCALLHQLFMQQPQLYRHAEEDFRTKSDSFLTDLDAVWSILMKAVADSPQAETICVLDALDECQEDSRSALVAKLVQLYRHVDFIDDRRPIVKFLVTSRPEFNIIRDFEELTEVRLRGEEESEQVRREIDLVIQKKVQDIGKRMRLSLSQQSSLQDTLMGIPQRTYLWLHLTFDAIEKKLLLTGKDIAAIASIIPKNVDQAYTAMLDKSPDKDMARKLLHLILAAKRPLSLQEINEAMVIDECHKCHVDLERWSPIGSADLVKNICGLFISVVDMKIYLIHQTAREFLLGEEQSGWSKSFRLVESNLIFAKACIWYLQLQDFEETGFGSLPKDRSFLWKNASNTSLSAGSADMFSKQIADDAISINEEARSEASIYEQPAEESSDTDTYIHATALSDIVGMNSTKFSAKYERSHYTLYDYVICYWANHFIEAASLPEPALIKIVANRVCDMSSQWFRDWTAEYSEFPTGYEPQESPISGAHNLVVASYLGLTAVVELLLDQGSDVNLEDGLGRTPMHRAAGEGHLAAAQLLIERGAKVDSTDYTGDAPLHYAAKANYEEMTNLLLNSGTEVDLMNYLKETPLHHAAAQGSEGLVSLLIERGAYVDSLDNYAKTPLFSAISYGDEKVCKLLLKAGAKIDLVENYGESLLIKAVYHSFSRETIKMFLDHGVQVNFQDPTGQTPLFKATELEIVELLIKVGAKSDIRDNHGKTLLHDAAGIDNEAIIQTYLDLGVQVNSQDHYGRTPIFQAAEWKNPTVIEALLKAGARTDIVDVNGETLLHHAAFAANKSAAGIWKVLDLGVQVNSQDHHGQTPIFRAIKWNDLAHIDILLKAGARADIVDFKGKTPLHRAATSHIAALAQKIMDQGVQVNSQDLRGQTALFIAARCGSHAVVKVLLERGARGDLRDKKGRTPYSMAEKRGREKRNHLSGADYDKVLKLLR</sequence>
<dbReference type="Pfam" id="PF24883">
    <property type="entry name" value="NPHP3_N"/>
    <property type="match status" value="1"/>
</dbReference>
<dbReference type="OrthoDB" id="194358at2759"/>
<dbReference type="InterPro" id="IPR002110">
    <property type="entry name" value="Ankyrin_rpt"/>
</dbReference>
<name>A0A8H3J0J8_9LECA</name>
<dbReference type="PANTHER" id="PTHR24166:SF48">
    <property type="entry name" value="PROTEIN VAPYRIN"/>
    <property type="match status" value="1"/>
</dbReference>
<dbReference type="Gene3D" id="1.25.40.20">
    <property type="entry name" value="Ankyrin repeat-containing domain"/>
    <property type="match status" value="2"/>
</dbReference>
<feature type="repeat" description="ANK" evidence="3">
    <location>
        <begin position="1231"/>
        <end position="1263"/>
    </location>
</feature>
<feature type="region of interest" description="Disordered" evidence="4">
    <location>
        <begin position="1"/>
        <end position="85"/>
    </location>
</feature>
<evidence type="ECO:0000256" key="1">
    <source>
        <dbReference type="ARBA" id="ARBA00022737"/>
    </source>
</evidence>
<feature type="compositionally biased region" description="Polar residues" evidence="4">
    <location>
        <begin position="63"/>
        <end position="84"/>
    </location>
</feature>
<dbReference type="SUPFAM" id="SSF48403">
    <property type="entry name" value="Ankyrin repeat"/>
    <property type="match status" value="2"/>
</dbReference>
<dbReference type="InterPro" id="IPR027417">
    <property type="entry name" value="P-loop_NTPase"/>
</dbReference>
<reference evidence="9" key="1">
    <citation type="submission" date="2021-03" db="EMBL/GenBank/DDBJ databases">
        <authorList>
            <person name="Tagirdzhanova G."/>
        </authorList>
    </citation>
    <scope>NUCLEOTIDE SEQUENCE</scope>
</reference>
<dbReference type="SMART" id="SM00248">
    <property type="entry name" value="ANK"/>
    <property type="match status" value="13"/>
</dbReference>
<dbReference type="Pfam" id="PF00023">
    <property type="entry name" value="Ank"/>
    <property type="match status" value="3"/>
</dbReference>
<keyword evidence="1" id="KW-0677">Repeat</keyword>
<accession>A0A8H3J0J8</accession>
<dbReference type="PANTHER" id="PTHR24166">
    <property type="entry name" value="ROLLING PEBBLES, ISOFORM B"/>
    <property type="match status" value="1"/>
</dbReference>
<dbReference type="Proteomes" id="UP000664521">
    <property type="component" value="Unassembled WGS sequence"/>
</dbReference>
<feature type="domain" description="Nephrocystin 3-like N-terminal" evidence="8">
    <location>
        <begin position="348"/>
        <end position="522"/>
    </location>
</feature>
<feature type="repeat" description="ANK" evidence="3">
    <location>
        <begin position="1297"/>
        <end position="1329"/>
    </location>
</feature>
<evidence type="ECO:0008006" key="11">
    <source>
        <dbReference type="Google" id="ProtNLM"/>
    </source>
</evidence>
<keyword evidence="10" id="KW-1185">Reference proteome</keyword>
<evidence type="ECO:0000259" key="5">
    <source>
        <dbReference type="Pfam" id="PF17100"/>
    </source>
</evidence>
<evidence type="ECO:0000256" key="2">
    <source>
        <dbReference type="ARBA" id="ARBA00023043"/>
    </source>
</evidence>
<feature type="repeat" description="ANK" evidence="3">
    <location>
        <begin position="1000"/>
        <end position="1032"/>
    </location>
</feature>
<evidence type="ECO:0000259" key="6">
    <source>
        <dbReference type="Pfam" id="PF22939"/>
    </source>
</evidence>
<evidence type="ECO:0000259" key="8">
    <source>
        <dbReference type="Pfam" id="PF24883"/>
    </source>
</evidence>
<feature type="domain" description="NWD NACHT-NTPase N-terminal" evidence="5">
    <location>
        <begin position="92"/>
        <end position="287"/>
    </location>
</feature>
<dbReference type="EMBL" id="CAJPDS010000114">
    <property type="protein sequence ID" value="CAF9938472.1"/>
    <property type="molecule type" value="Genomic_DNA"/>
</dbReference>
<evidence type="ECO:0000313" key="10">
    <source>
        <dbReference type="Proteomes" id="UP000664521"/>
    </source>
</evidence>
<feature type="domain" description="GPI inositol-deacylase winged helix" evidence="6">
    <location>
        <begin position="627"/>
        <end position="715"/>
    </location>
</feature>
<evidence type="ECO:0000259" key="7">
    <source>
        <dbReference type="Pfam" id="PF23239"/>
    </source>
</evidence>
<dbReference type="InterPro" id="IPR036770">
    <property type="entry name" value="Ankyrin_rpt-contain_sf"/>
</dbReference>
<feature type="repeat" description="ANK" evidence="3">
    <location>
        <begin position="1130"/>
        <end position="1162"/>
    </location>
</feature>
<feature type="repeat" description="ANK" evidence="3">
    <location>
        <begin position="967"/>
        <end position="999"/>
    </location>
</feature>
<dbReference type="InterPro" id="IPR055497">
    <property type="entry name" value="DUF7069"/>
</dbReference>
<dbReference type="SUPFAM" id="SSF52540">
    <property type="entry name" value="P-loop containing nucleoside triphosphate hydrolases"/>
    <property type="match status" value="1"/>
</dbReference>